<dbReference type="NCBIfam" id="TIGR04019">
    <property type="entry name" value="B_thiol_YtxJ"/>
    <property type="match status" value="1"/>
</dbReference>
<reference evidence="1 2" key="1">
    <citation type="submission" date="2020-02" db="EMBL/GenBank/DDBJ databases">
        <authorList>
            <person name="Kim M.K."/>
        </authorList>
    </citation>
    <scope>NUCLEOTIDE SEQUENCE [LARGE SCALE GENOMIC DNA]</scope>
    <source>
        <strain evidence="1 2">BT327</strain>
    </source>
</reference>
<dbReference type="Proteomes" id="UP000474777">
    <property type="component" value="Unassembled WGS sequence"/>
</dbReference>
<dbReference type="RefSeq" id="WP_163911865.1">
    <property type="nucleotide sequence ID" value="NZ_JAAGWD010000001.1"/>
</dbReference>
<comment type="caution">
    <text evidence="1">The sequence shown here is derived from an EMBL/GenBank/DDBJ whole genome shotgun (WGS) entry which is preliminary data.</text>
</comment>
<accession>A0A6B3LSM2</accession>
<dbReference type="Gene3D" id="3.40.30.10">
    <property type="entry name" value="Glutaredoxin"/>
    <property type="match status" value="1"/>
</dbReference>
<evidence type="ECO:0000313" key="1">
    <source>
        <dbReference type="EMBL" id="NEM96521.1"/>
    </source>
</evidence>
<sequence length="116" mass="13084">MNWHPLNNTEQLDLVLEESKHTPVVIFKHSTRCSISSTAKSRLERQWDGKGLDHVKPYYLDLIAYRPVSNEVADVLDVQHESPQLLLVQDGVCTYNASHMSISVDELKKKVAAANA</sequence>
<dbReference type="AlphaFoldDB" id="A0A6B3LSM2"/>
<dbReference type="Pfam" id="PF11009">
    <property type="entry name" value="BrxC"/>
    <property type="match status" value="1"/>
</dbReference>
<protein>
    <submittedName>
        <fullName evidence="1">Bacillithiol system redox-active protein YtxJ</fullName>
    </submittedName>
</protein>
<name>A0A6B3LSM2_9BACT</name>
<proteinExistence type="predicted"/>
<dbReference type="EMBL" id="JAAGWD010000001">
    <property type="protein sequence ID" value="NEM96521.1"/>
    <property type="molecule type" value="Genomic_DNA"/>
</dbReference>
<organism evidence="1 2">
    <name type="scientific">Pontibacter burrus</name>
    <dbReference type="NCBI Taxonomy" id="2704466"/>
    <lineage>
        <taxon>Bacteria</taxon>
        <taxon>Pseudomonadati</taxon>
        <taxon>Bacteroidota</taxon>
        <taxon>Cytophagia</taxon>
        <taxon>Cytophagales</taxon>
        <taxon>Hymenobacteraceae</taxon>
        <taxon>Pontibacter</taxon>
    </lineage>
</organism>
<dbReference type="InterPro" id="IPR022551">
    <property type="entry name" value="BrxC"/>
</dbReference>
<evidence type="ECO:0000313" key="2">
    <source>
        <dbReference type="Proteomes" id="UP000474777"/>
    </source>
</evidence>
<keyword evidence="2" id="KW-1185">Reference proteome</keyword>
<gene>
    <name evidence="1" type="primary">ytxJ</name>
    <name evidence="1" type="ORF">GXP69_02330</name>
</gene>